<evidence type="ECO:0000313" key="2">
    <source>
        <dbReference type="Proteomes" id="UP001632037"/>
    </source>
</evidence>
<organism evidence="1 2">
    <name type="scientific">Phytophthora oleae</name>
    <dbReference type="NCBI Taxonomy" id="2107226"/>
    <lineage>
        <taxon>Eukaryota</taxon>
        <taxon>Sar</taxon>
        <taxon>Stramenopiles</taxon>
        <taxon>Oomycota</taxon>
        <taxon>Peronosporomycetes</taxon>
        <taxon>Peronosporales</taxon>
        <taxon>Peronosporaceae</taxon>
        <taxon>Phytophthora</taxon>
    </lineage>
</organism>
<dbReference type="AlphaFoldDB" id="A0ABD3G803"/>
<evidence type="ECO:0000313" key="1">
    <source>
        <dbReference type="EMBL" id="KAL3673944.1"/>
    </source>
</evidence>
<reference evidence="1 2" key="1">
    <citation type="submission" date="2024-09" db="EMBL/GenBank/DDBJ databases">
        <title>Genome sequencing and assembly of Phytophthora oleae, isolate VK10A, causative agent of rot of olive drupes.</title>
        <authorList>
            <person name="Conti Taguali S."/>
            <person name="Riolo M."/>
            <person name="La Spada F."/>
            <person name="Cacciola S.O."/>
            <person name="Dionisio G."/>
        </authorList>
    </citation>
    <scope>NUCLEOTIDE SEQUENCE [LARGE SCALE GENOMIC DNA]</scope>
    <source>
        <strain evidence="1 2">VK10A</strain>
    </source>
</reference>
<sequence length="94" mass="10603">MTQAILALADAHKTLAVTSAARQESDCMCKLSCSDVAIKAFKEQLANTIEMDERYRFIQLLAMNQSAATMYCGMDDECRRYFVQEFLAGNTDFQ</sequence>
<gene>
    <name evidence="1" type="ORF">V7S43_001631</name>
</gene>
<dbReference type="EMBL" id="JBIMZQ010000002">
    <property type="protein sequence ID" value="KAL3673944.1"/>
    <property type="molecule type" value="Genomic_DNA"/>
</dbReference>
<keyword evidence="2" id="KW-1185">Reference proteome</keyword>
<accession>A0ABD3G803</accession>
<proteinExistence type="predicted"/>
<protein>
    <submittedName>
        <fullName evidence="1">Uncharacterized protein</fullName>
    </submittedName>
</protein>
<name>A0ABD3G803_9STRA</name>
<comment type="caution">
    <text evidence="1">The sequence shown here is derived from an EMBL/GenBank/DDBJ whole genome shotgun (WGS) entry which is preliminary data.</text>
</comment>
<dbReference type="Proteomes" id="UP001632037">
    <property type="component" value="Unassembled WGS sequence"/>
</dbReference>